<keyword evidence="3" id="KW-1185">Reference proteome</keyword>
<evidence type="ECO:0008006" key="4">
    <source>
        <dbReference type="Google" id="ProtNLM"/>
    </source>
</evidence>
<evidence type="ECO:0000256" key="1">
    <source>
        <dbReference type="SAM" id="MobiDB-lite"/>
    </source>
</evidence>
<evidence type="ECO:0000313" key="3">
    <source>
        <dbReference type="Proteomes" id="UP001551011"/>
    </source>
</evidence>
<dbReference type="RefSeq" id="WP_234340024.1">
    <property type="nucleotide sequence ID" value="NZ_JBEXDP010000066.1"/>
</dbReference>
<accession>A0ABV3APS9</accession>
<name>A0ABV3APS9_9ACTN</name>
<sequence length="80" mass="8293">MKLVAHAVDAASGRLIPLAPSSRAAKVLGDDLQLRAHPVLLAPPAHPPTRREATTSSHRATRSPTAMATPPAPLSAHPGR</sequence>
<proteinExistence type="predicted"/>
<reference evidence="2 3" key="1">
    <citation type="submission" date="2024-06" db="EMBL/GenBank/DDBJ databases">
        <title>The Natural Products Discovery Center: Release of the First 8490 Sequenced Strains for Exploring Actinobacteria Biosynthetic Diversity.</title>
        <authorList>
            <person name="Kalkreuter E."/>
            <person name="Kautsar S.A."/>
            <person name="Yang D."/>
            <person name="Bader C.D."/>
            <person name="Teijaro C.N."/>
            <person name="Fluegel L."/>
            <person name="Davis C.M."/>
            <person name="Simpson J.R."/>
            <person name="Lauterbach L."/>
            <person name="Steele A.D."/>
            <person name="Gui C."/>
            <person name="Meng S."/>
            <person name="Li G."/>
            <person name="Viehrig K."/>
            <person name="Ye F."/>
            <person name="Su P."/>
            <person name="Kiefer A.F."/>
            <person name="Nichols A."/>
            <person name="Cepeda A.J."/>
            <person name="Yan W."/>
            <person name="Fan B."/>
            <person name="Jiang Y."/>
            <person name="Adhikari A."/>
            <person name="Zheng C.-J."/>
            <person name="Schuster L."/>
            <person name="Cowan T.M."/>
            <person name="Smanski M.J."/>
            <person name="Chevrette M.G."/>
            <person name="De Carvalho L.P.S."/>
            <person name="Shen B."/>
        </authorList>
    </citation>
    <scope>NUCLEOTIDE SEQUENCE [LARGE SCALE GENOMIC DNA]</scope>
    <source>
        <strain evidence="2 3">NPDC020594</strain>
    </source>
</reference>
<evidence type="ECO:0000313" key="2">
    <source>
        <dbReference type="EMBL" id="MEU5713545.1"/>
    </source>
</evidence>
<feature type="compositionally biased region" description="Polar residues" evidence="1">
    <location>
        <begin position="54"/>
        <end position="66"/>
    </location>
</feature>
<dbReference type="EMBL" id="JBFAEG010000053">
    <property type="protein sequence ID" value="MEU5713545.1"/>
    <property type="molecule type" value="Genomic_DNA"/>
</dbReference>
<organism evidence="2 3">
    <name type="scientific">Streptomyces flaveolus</name>
    <dbReference type="NCBI Taxonomy" id="67297"/>
    <lineage>
        <taxon>Bacteria</taxon>
        <taxon>Bacillati</taxon>
        <taxon>Actinomycetota</taxon>
        <taxon>Actinomycetes</taxon>
        <taxon>Kitasatosporales</taxon>
        <taxon>Streptomycetaceae</taxon>
        <taxon>Streptomyces</taxon>
    </lineage>
</organism>
<gene>
    <name evidence="2" type="ORF">AB0H04_43185</name>
</gene>
<comment type="caution">
    <text evidence="2">The sequence shown here is derived from an EMBL/GenBank/DDBJ whole genome shotgun (WGS) entry which is preliminary data.</text>
</comment>
<feature type="region of interest" description="Disordered" evidence="1">
    <location>
        <begin position="40"/>
        <end position="80"/>
    </location>
</feature>
<protein>
    <recommendedName>
        <fullName evidence="4">Transposase</fullName>
    </recommendedName>
</protein>
<dbReference type="Proteomes" id="UP001551011">
    <property type="component" value="Unassembled WGS sequence"/>
</dbReference>